<name>A0ABU2J721_9ACTN</name>
<dbReference type="EMBL" id="JAVREH010000003">
    <property type="protein sequence ID" value="MDT0260409.1"/>
    <property type="molecule type" value="Genomic_DNA"/>
</dbReference>
<dbReference type="Proteomes" id="UP001183176">
    <property type="component" value="Unassembled WGS sequence"/>
</dbReference>
<evidence type="ECO:0000313" key="1">
    <source>
        <dbReference type="EMBL" id="MDT0260409.1"/>
    </source>
</evidence>
<evidence type="ECO:0000313" key="2">
    <source>
        <dbReference type="Proteomes" id="UP001183176"/>
    </source>
</evidence>
<sequence>MDEIMVNTPLAGLQDRVESYLLLAAAFENSRTSDRPQSEGVSV</sequence>
<comment type="caution">
    <text evidence="1">The sequence shown here is derived from an EMBL/GenBank/DDBJ whole genome shotgun (WGS) entry which is preliminary data.</text>
</comment>
<protein>
    <submittedName>
        <fullName evidence="1">Uncharacterized protein</fullName>
    </submittedName>
</protein>
<keyword evidence="2" id="KW-1185">Reference proteome</keyword>
<gene>
    <name evidence="1" type="ORF">RM423_03265</name>
</gene>
<organism evidence="1 2">
    <name type="scientific">Jatrophihabitans lederbergiae</name>
    <dbReference type="NCBI Taxonomy" id="3075547"/>
    <lineage>
        <taxon>Bacteria</taxon>
        <taxon>Bacillati</taxon>
        <taxon>Actinomycetota</taxon>
        <taxon>Actinomycetes</taxon>
        <taxon>Jatrophihabitantales</taxon>
        <taxon>Jatrophihabitantaceae</taxon>
        <taxon>Jatrophihabitans</taxon>
    </lineage>
</organism>
<reference evidence="2" key="1">
    <citation type="submission" date="2023-07" db="EMBL/GenBank/DDBJ databases">
        <title>30 novel species of actinomycetes from the DSMZ collection.</title>
        <authorList>
            <person name="Nouioui I."/>
        </authorList>
    </citation>
    <scope>NUCLEOTIDE SEQUENCE [LARGE SCALE GENOMIC DNA]</scope>
    <source>
        <strain evidence="2">DSM 44399</strain>
    </source>
</reference>
<proteinExistence type="predicted"/>
<dbReference type="RefSeq" id="WP_311421562.1">
    <property type="nucleotide sequence ID" value="NZ_JAVREH010000003.1"/>
</dbReference>
<accession>A0ABU2J721</accession>